<keyword evidence="10" id="KW-1185">Reference proteome</keyword>
<accession>V6LRD6</accession>
<evidence type="ECO:0000259" key="7">
    <source>
        <dbReference type="Pfam" id="PF07106"/>
    </source>
</evidence>
<evidence type="ECO:0000256" key="6">
    <source>
        <dbReference type="SAM" id="Coils"/>
    </source>
</evidence>
<dbReference type="GO" id="GO:0000709">
    <property type="term" value="P:meiotic joint molecule formation"/>
    <property type="evidence" value="ECO:0007669"/>
    <property type="project" value="TreeGrafter"/>
</dbReference>
<dbReference type="GO" id="GO:0000794">
    <property type="term" value="C:condensed nuclear chromosome"/>
    <property type="evidence" value="ECO:0007669"/>
    <property type="project" value="TreeGrafter"/>
</dbReference>
<sequence length="204" mass="23079">MEQEILQLFAQNNSPFSLQTVINFTASKYSKTFVQRALDKLVADQKVTFLQVGKSGKLYVYNQALITPIPEGELDALKQQNADYADTIEALQADVAQLKAEQTQLQNVKSEAQLRDEVAQVQKRLALITVTEADEVISNEQMTGCKKMLKKLLVEWKTRQVQLFEGLDAIGEGLEKSRTQLFKELDMEPTETPKQIKDRLAICQ</sequence>
<name>V6LRD6_9EUKA</name>
<dbReference type="GO" id="GO:0007129">
    <property type="term" value="P:homologous chromosome pairing at meiosis"/>
    <property type="evidence" value="ECO:0007669"/>
    <property type="project" value="TreeGrafter"/>
</dbReference>
<evidence type="ECO:0000313" key="9">
    <source>
        <dbReference type="EMBL" id="KAH0572728.1"/>
    </source>
</evidence>
<dbReference type="Gene3D" id="1.10.10.10">
    <property type="entry name" value="Winged helix-like DNA-binding domain superfamily/Winged helix DNA-binding domain"/>
    <property type="match status" value="1"/>
</dbReference>
<keyword evidence="6" id="KW-0175">Coiled coil</keyword>
<dbReference type="GO" id="GO:0010774">
    <property type="term" value="P:meiotic strand invasion involved in reciprocal meiotic recombination"/>
    <property type="evidence" value="ECO:0007669"/>
    <property type="project" value="TreeGrafter"/>
</dbReference>
<dbReference type="PANTHER" id="PTHR15938">
    <property type="entry name" value="TBP-1 INTERACTING PROTEIN"/>
    <property type="match status" value="1"/>
</dbReference>
<dbReference type="EMBL" id="KI546061">
    <property type="protein sequence ID" value="EST46818.1"/>
    <property type="molecule type" value="Genomic_DNA"/>
</dbReference>
<reference evidence="8 9" key="1">
    <citation type="journal article" date="2014" name="PLoS Genet.">
        <title>The Genome of Spironucleus salmonicida Highlights a Fish Pathogen Adapted to Fluctuating Environments.</title>
        <authorList>
            <person name="Xu F."/>
            <person name="Jerlstrom-Hultqvist J."/>
            <person name="Einarsson E."/>
            <person name="Astvaldsson A."/>
            <person name="Svard S.G."/>
            <person name="Andersson J.O."/>
        </authorList>
    </citation>
    <scope>NUCLEOTIDE SEQUENCE</scope>
    <source>
        <strain evidence="9">ATCC 50377</strain>
    </source>
</reference>
<dbReference type="GO" id="GO:0003690">
    <property type="term" value="F:double-stranded DNA binding"/>
    <property type="evidence" value="ECO:0007669"/>
    <property type="project" value="TreeGrafter"/>
</dbReference>
<dbReference type="AlphaFoldDB" id="V6LRD6"/>
<dbReference type="PANTHER" id="PTHR15938:SF0">
    <property type="entry name" value="HOMOLOGOUS-PAIRING PROTEIN 2 HOMOLOG"/>
    <property type="match status" value="1"/>
</dbReference>
<evidence type="ECO:0000313" key="8">
    <source>
        <dbReference type="EMBL" id="EST46818.1"/>
    </source>
</evidence>
<dbReference type="GO" id="GO:0120231">
    <property type="term" value="C:DNA recombinase auxiliary factor complex"/>
    <property type="evidence" value="ECO:0007669"/>
    <property type="project" value="TreeGrafter"/>
</dbReference>
<dbReference type="VEuPathDB" id="GiardiaDB:SS50377_24841"/>
<organism evidence="8">
    <name type="scientific">Spironucleus salmonicida</name>
    <dbReference type="NCBI Taxonomy" id="348837"/>
    <lineage>
        <taxon>Eukaryota</taxon>
        <taxon>Metamonada</taxon>
        <taxon>Diplomonadida</taxon>
        <taxon>Hexamitidae</taxon>
        <taxon>Hexamitinae</taxon>
        <taxon>Spironucleus</taxon>
    </lineage>
</organism>
<comment type="similarity">
    <text evidence="2">Belongs to the HOP2 family.</text>
</comment>
<dbReference type="Pfam" id="PF07106">
    <property type="entry name" value="WHD_TBPIP"/>
    <property type="match status" value="1"/>
</dbReference>
<dbReference type="InterPro" id="IPR036388">
    <property type="entry name" value="WH-like_DNA-bd_sf"/>
</dbReference>
<dbReference type="GO" id="GO:0120230">
    <property type="term" value="F:recombinase activator activity"/>
    <property type="evidence" value="ECO:0007669"/>
    <property type="project" value="TreeGrafter"/>
</dbReference>
<comment type="subcellular location">
    <subcellularLocation>
        <location evidence="1">Nucleus</location>
    </subcellularLocation>
</comment>
<evidence type="ECO:0000313" key="10">
    <source>
        <dbReference type="Proteomes" id="UP000018208"/>
    </source>
</evidence>
<feature type="coiled-coil region" evidence="6">
    <location>
        <begin position="74"/>
        <end position="115"/>
    </location>
</feature>
<feature type="domain" description="Homologous-pairing protein 2 winged helix" evidence="7">
    <location>
        <begin position="2"/>
        <end position="62"/>
    </location>
</feature>
<protein>
    <submittedName>
        <fullName evidence="8">Tat binding protein 1(TBP-1)-interacting protein</fullName>
    </submittedName>
</protein>
<evidence type="ECO:0000256" key="4">
    <source>
        <dbReference type="ARBA" id="ARBA00023242"/>
    </source>
</evidence>
<reference evidence="9" key="2">
    <citation type="submission" date="2020-12" db="EMBL/GenBank/DDBJ databases">
        <title>New Spironucleus salmonicida genome in near-complete chromosomes.</title>
        <authorList>
            <person name="Xu F."/>
            <person name="Kurt Z."/>
            <person name="Jimenez-Gonzalez A."/>
            <person name="Astvaldsson A."/>
            <person name="Andersson J.O."/>
            <person name="Svard S.G."/>
        </authorList>
    </citation>
    <scope>NUCLEOTIDE SEQUENCE</scope>
    <source>
        <strain evidence="9">ATCC 50377</strain>
    </source>
</reference>
<dbReference type="Proteomes" id="UP000018208">
    <property type="component" value="Unassembled WGS sequence"/>
</dbReference>
<evidence type="ECO:0000256" key="1">
    <source>
        <dbReference type="ARBA" id="ARBA00004123"/>
    </source>
</evidence>
<evidence type="ECO:0000256" key="2">
    <source>
        <dbReference type="ARBA" id="ARBA00007922"/>
    </source>
</evidence>
<proteinExistence type="inferred from homology"/>
<keyword evidence="5" id="KW-0469">Meiosis</keyword>
<dbReference type="InterPro" id="IPR010776">
    <property type="entry name" value="Hop2_WH_dom"/>
</dbReference>
<keyword evidence="3" id="KW-0233">DNA recombination</keyword>
<evidence type="ECO:0000256" key="5">
    <source>
        <dbReference type="ARBA" id="ARBA00023254"/>
    </source>
</evidence>
<keyword evidence="4" id="KW-0539">Nucleus</keyword>
<evidence type="ECO:0000256" key="3">
    <source>
        <dbReference type="ARBA" id="ARBA00023172"/>
    </source>
</evidence>
<dbReference type="OrthoDB" id="272266at2759"/>
<gene>
    <name evidence="8" type="ORF">SS50377_13148</name>
    <name evidence="9" type="ORF">SS50377_24841</name>
</gene>
<dbReference type="EMBL" id="AUWU02000005">
    <property type="protein sequence ID" value="KAH0572728.1"/>
    <property type="molecule type" value="Genomic_DNA"/>
</dbReference>